<feature type="transmembrane region" description="Helical" evidence="4">
    <location>
        <begin position="122"/>
        <end position="140"/>
    </location>
</feature>
<evidence type="ECO:0000256" key="2">
    <source>
        <dbReference type="ARBA" id="ARBA00023125"/>
    </source>
</evidence>
<organism evidence="6 7">
    <name type="scientific">Flavobacterium cupriresistens</name>
    <dbReference type="NCBI Taxonomy" id="2893885"/>
    <lineage>
        <taxon>Bacteria</taxon>
        <taxon>Pseudomonadati</taxon>
        <taxon>Bacteroidota</taxon>
        <taxon>Flavobacteriia</taxon>
        <taxon>Flavobacteriales</taxon>
        <taxon>Flavobacteriaceae</taxon>
        <taxon>Flavobacterium</taxon>
    </lineage>
</organism>
<accession>A0ABU4RJ47</accession>
<evidence type="ECO:0000256" key="3">
    <source>
        <dbReference type="ARBA" id="ARBA00023163"/>
    </source>
</evidence>
<evidence type="ECO:0000313" key="6">
    <source>
        <dbReference type="EMBL" id="MDX6191784.1"/>
    </source>
</evidence>
<dbReference type="SMART" id="SM00342">
    <property type="entry name" value="HTH_ARAC"/>
    <property type="match status" value="1"/>
</dbReference>
<dbReference type="InterPro" id="IPR018060">
    <property type="entry name" value="HTH_AraC"/>
</dbReference>
<dbReference type="Pfam" id="PF12833">
    <property type="entry name" value="HTH_18"/>
    <property type="match status" value="1"/>
</dbReference>
<evidence type="ECO:0000256" key="4">
    <source>
        <dbReference type="SAM" id="Phobius"/>
    </source>
</evidence>
<dbReference type="PANTHER" id="PTHR43280:SF29">
    <property type="entry name" value="ARAC-FAMILY TRANSCRIPTIONAL REGULATOR"/>
    <property type="match status" value="1"/>
</dbReference>
<proteinExistence type="predicted"/>
<comment type="caution">
    <text evidence="6">The sequence shown here is derived from an EMBL/GenBank/DDBJ whole genome shotgun (WGS) entry which is preliminary data.</text>
</comment>
<evidence type="ECO:0000256" key="1">
    <source>
        <dbReference type="ARBA" id="ARBA00023015"/>
    </source>
</evidence>
<keyword evidence="4" id="KW-1133">Transmembrane helix</keyword>
<keyword evidence="4" id="KW-0472">Membrane</keyword>
<keyword evidence="7" id="KW-1185">Reference proteome</keyword>
<dbReference type="SUPFAM" id="SSF46689">
    <property type="entry name" value="Homeodomain-like"/>
    <property type="match status" value="1"/>
</dbReference>
<feature type="transmembrane region" description="Helical" evidence="4">
    <location>
        <begin position="193"/>
        <end position="210"/>
    </location>
</feature>
<feature type="transmembrane region" description="Helical" evidence="4">
    <location>
        <begin position="63"/>
        <end position="86"/>
    </location>
</feature>
<evidence type="ECO:0000259" key="5">
    <source>
        <dbReference type="PROSITE" id="PS01124"/>
    </source>
</evidence>
<gene>
    <name evidence="6" type="ORF">SGQ83_20680</name>
</gene>
<dbReference type="EMBL" id="JAWXVI010000012">
    <property type="protein sequence ID" value="MDX6191784.1"/>
    <property type="molecule type" value="Genomic_DNA"/>
</dbReference>
<dbReference type="PROSITE" id="PS01124">
    <property type="entry name" value="HTH_ARAC_FAMILY_2"/>
    <property type="match status" value="1"/>
</dbReference>
<protein>
    <submittedName>
        <fullName evidence="6">Helix-turn-helix domain-containing protein</fullName>
    </submittedName>
</protein>
<dbReference type="Proteomes" id="UP001273350">
    <property type="component" value="Unassembled WGS sequence"/>
</dbReference>
<dbReference type="InterPro" id="IPR009057">
    <property type="entry name" value="Homeodomain-like_sf"/>
</dbReference>
<dbReference type="Gene3D" id="1.10.10.60">
    <property type="entry name" value="Homeodomain-like"/>
    <property type="match status" value="1"/>
</dbReference>
<feature type="domain" description="HTH araC/xylS-type" evidence="5">
    <location>
        <begin position="256"/>
        <end position="360"/>
    </location>
</feature>
<feature type="transmembrane region" description="Helical" evidence="4">
    <location>
        <begin position="169"/>
        <end position="187"/>
    </location>
</feature>
<dbReference type="RefSeq" id="WP_230002299.1">
    <property type="nucleotide sequence ID" value="NZ_CP087134.1"/>
</dbReference>
<keyword evidence="2" id="KW-0238">DNA-binding</keyword>
<dbReference type="PANTHER" id="PTHR43280">
    <property type="entry name" value="ARAC-FAMILY TRANSCRIPTIONAL REGULATOR"/>
    <property type="match status" value="1"/>
</dbReference>
<evidence type="ECO:0000313" key="7">
    <source>
        <dbReference type="Proteomes" id="UP001273350"/>
    </source>
</evidence>
<keyword evidence="1" id="KW-0805">Transcription regulation</keyword>
<dbReference type="InterPro" id="IPR018062">
    <property type="entry name" value="HTH_AraC-typ_CS"/>
</dbReference>
<feature type="transmembrane region" description="Helical" evidence="4">
    <location>
        <begin position="98"/>
        <end position="116"/>
    </location>
</feature>
<name>A0ABU4RJ47_9FLAO</name>
<keyword evidence="4" id="KW-0812">Transmembrane</keyword>
<feature type="transmembrane region" description="Helical" evidence="4">
    <location>
        <begin position="35"/>
        <end position="57"/>
    </location>
</feature>
<reference evidence="6 7" key="1">
    <citation type="submission" date="2023-11" db="EMBL/GenBank/DDBJ databases">
        <title>Unpublished Manusciprt.</title>
        <authorList>
            <person name="Saticioglu I.B."/>
            <person name="Ay H."/>
            <person name="Ajmi N."/>
            <person name="Altun S."/>
            <person name="Duman M."/>
        </authorList>
    </citation>
    <scope>NUCLEOTIDE SEQUENCE [LARGE SCALE GENOMIC DNA]</scope>
    <source>
        <strain evidence="6 7">Fl-318</strain>
    </source>
</reference>
<sequence length="364" mass="42550">MNINLLTTIFIVGGLTLLSFLKLSNVDAVNRKANISFGIFLLLWSSFWLDELLFASHLEKGDFIFYIIRFVQLFTPIPFYFSIVFYTSPNYKITFRDLRFLVVPLLFLILILFRSLLDKTLINLWISCVSPLHALYYLQLSFRRILKHQKDIEIFSSNKELISLNWIKYIIYCLVLSALATILYTILVPNGPLNTYINLFFLGTVYFVAYHSIKQKELFPVGYVPEKETEIFTAQYEGNTPKNKLFDDKELALYKNKLLQLMSEEKPYLDTELNLIKLSDMLGLSGHQLSYIINNGFDENFFYFVNKFRVQKAKELLEKQDNDKFTILAVGYDAGFNSKTSFNTTFKKMTGDTPSDYRKKHSRQ</sequence>
<keyword evidence="3" id="KW-0804">Transcription</keyword>
<feature type="transmembrane region" description="Helical" evidence="4">
    <location>
        <begin position="6"/>
        <end position="23"/>
    </location>
</feature>
<dbReference type="PROSITE" id="PS00041">
    <property type="entry name" value="HTH_ARAC_FAMILY_1"/>
    <property type="match status" value="1"/>
</dbReference>